<dbReference type="InterPro" id="IPR051448">
    <property type="entry name" value="CdaR-like_regulators"/>
</dbReference>
<dbReference type="Pfam" id="PF05651">
    <property type="entry name" value="Diacid_rec"/>
    <property type="match status" value="1"/>
</dbReference>
<feature type="domain" description="PucR C-terminal helix-turn-helix" evidence="2">
    <location>
        <begin position="291"/>
        <end position="347"/>
    </location>
</feature>
<dbReference type="Gene3D" id="1.10.10.2840">
    <property type="entry name" value="PucR C-terminal helix-turn-helix domain"/>
    <property type="match status" value="1"/>
</dbReference>
<dbReference type="EMBL" id="UAWC01000026">
    <property type="protein sequence ID" value="SQB36151.1"/>
    <property type="molecule type" value="Genomic_DNA"/>
</dbReference>
<gene>
    <name evidence="3" type="primary">cdaR</name>
    <name evidence="3" type="ORF">NCTC13028_02382</name>
</gene>
<proteinExistence type="predicted"/>
<evidence type="ECO:0000313" key="3">
    <source>
        <dbReference type="EMBL" id="SQB36151.1"/>
    </source>
</evidence>
<sequence length="352" mass="40275">MKLTKELAQNISNRMMEIIPYNINIMNEKGIIIGSGDVKRLNTVHQGAIEALSQKKMIEINKPYKGVKPGVNTPIFWRDTPIGVIGITGTPKEVKPFSELVRVTAELLINQQYTFNQRKTKEKLKEELLYELAYNTSKYSNSLIARSSSLGIDLSIPRIAVILNFEEIHAKNIKSVVLDFLDKNEYSITLSGTNILLFMQYNVFLKERIQSLFKLIKFNVFIGIGLQEIILGKSVKQAFDAIKIGKKLSFNTNIFDYKNLSFISTLSNFKGNSEYINLINKLEKQGKQTDLIKTLLVYVHFNGELQTTAEALHIHRNTLNYRLDKIYEITNKNPKNLLDLLELYTAYIVSKL</sequence>
<dbReference type="AlphaFoldDB" id="A0A239ZHC2"/>
<dbReference type="Pfam" id="PF13556">
    <property type="entry name" value="HTH_30"/>
    <property type="match status" value="1"/>
</dbReference>
<dbReference type="Proteomes" id="UP000250223">
    <property type="component" value="Unassembled WGS sequence"/>
</dbReference>
<dbReference type="InterPro" id="IPR008599">
    <property type="entry name" value="Diacid_rec"/>
</dbReference>
<evidence type="ECO:0000259" key="1">
    <source>
        <dbReference type="Pfam" id="PF05651"/>
    </source>
</evidence>
<organism evidence="3 4">
    <name type="scientific">Clostridium cochlearium</name>
    <dbReference type="NCBI Taxonomy" id="1494"/>
    <lineage>
        <taxon>Bacteria</taxon>
        <taxon>Bacillati</taxon>
        <taxon>Bacillota</taxon>
        <taxon>Clostridia</taxon>
        <taxon>Eubacteriales</taxon>
        <taxon>Clostridiaceae</taxon>
        <taxon>Clostridium</taxon>
    </lineage>
</organism>
<feature type="domain" description="Putative sugar diacid recognition" evidence="1">
    <location>
        <begin position="3"/>
        <end position="132"/>
    </location>
</feature>
<protein>
    <submittedName>
        <fullName evidence="3">Carbohydrate diacid regulator</fullName>
    </submittedName>
</protein>
<evidence type="ECO:0000313" key="4">
    <source>
        <dbReference type="Proteomes" id="UP000250223"/>
    </source>
</evidence>
<evidence type="ECO:0000259" key="2">
    <source>
        <dbReference type="Pfam" id="PF13556"/>
    </source>
</evidence>
<dbReference type="GeneID" id="70576537"/>
<name>A0A239ZHC2_CLOCO</name>
<accession>A0A239ZHC2</accession>
<dbReference type="InterPro" id="IPR025736">
    <property type="entry name" value="PucR_C-HTH_dom"/>
</dbReference>
<dbReference type="InterPro" id="IPR042070">
    <property type="entry name" value="PucR_C-HTH_sf"/>
</dbReference>
<reference evidence="3 4" key="1">
    <citation type="submission" date="2018-06" db="EMBL/GenBank/DDBJ databases">
        <authorList>
            <consortium name="Pathogen Informatics"/>
            <person name="Doyle S."/>
        </authorList>
    </citation>
    <scope>NUCLEOTIDE SEQUENCE [LARGE SCALE GENOMIC DNA]</scope>
    <source>
        <strain evidence="3 4">NCTC13028</strain>
    </source>
</reference>
<dbReference type="PANTHER" id="PTHR33744">
    <property type="entry name" value="CARBOHYDRATE DIACID REGULATOR"/>
    <property type="match status" value="1"/>
</dbReference>
<dbReference type="PANTHER" id="PTHR33744:SF15">
    <property type="entry name" value="CARBOHYDRATE DIACID REGULATOR"/>
    <property type="match status" value="1"/>
</dbReference>
<dbReference type="RefSeq" id="WP_095177423.1">
    <property type="nucleotide sequence ID" value="NZ_JABAGF010000008.1"/>
</dbReference>